<evidence type="ECO:0000313" key="3">
    <source>
        <dbReference type="EMBL" id="PRP91040.1"/>
    </source>
</evidence>
<dbReference type="PANTHER" id="PTHR33745:SF1">
    <property type="entry name" value="RSBT ANTAGONIST PROTEIN RSBS"/>
    <property type="match status" value="1"/>
</dbReference>
<evidence type="ECO:0000313" key="4">
    <source>
        <dbReference type="Proteomes" id="UP000237968"/>
    </source>
</evidence>
<feature type="domain" description="STAS" evidence="2">
    <location>
        <begin position="169"/>
        <end position="280"/>
    </location>
</feature>
<dbReference type="Proteomes" id="UP000237968">
    <property type="component" value="Unassembled WGS sequence"/>
</dbReference>
<dbReference type="InterPro" id="IPR002645">
    <property type="entry name" value="STAS_dom"/>
</dbReference>
<organism evidence="3 4">
    <name type="scientific">Enhygromyxa salina</name>
    <dbReference type="NCBI Taxonomy" id="215803"/>
    <lineage>
        <taxon>Bacteria</taxon>
        <taxon>Pseudomonadati</taxon>
        <taxon>Myxococcota</taxon>
        <taxon>Polyangia</taxon>
        <taxon>Nannocystales</taxon>
        <taxon>Nannocystaceae</taxon>
        <taxon>Enhygromyxa</taxon>
    </lineage>
</organism>
<dbReference type="Pfam" id="PF01740">
    <property type="entry name" value="STAS"/>
    <property type="match status" value="1"/>
</dbReference>
<keyword evidence="4" id="KW-1185">Reference proteome</keyword>
<keyword evidence="1" id="KW-0175">Coiled coil</keyword>
<name>A0A2S9XE52_9BACT</name>
<gene>
    <name evidence="3" type="primary">rsbRA_6</name>
    <name evidence="3" type="ORF">ENSA5_58890</name>
</gene>
<dbReference type="InterPro" id="IPR051932">
    <property type="entry name" value="Bact_StressResp_Reg"/>
</dbReference>
<comment type="caution">
    <text evidence="3">The sequence shown here is derived from an EMBL/GenBank/DDBJ whole genome shotgun (WGS) entry which is preliminary data.</text>
</comment>
<dbReference type="RefSeq" id="WP_106395086.1">
    <property type="nucleotide sequence ID" value="NZ_PVNK01000260.1"/>
</dbReference>
<dbReference type="AlphaFoldDB" id="A0A2S9XE52"/>
<dbReference type="PANTHER" id="PTHR33745">
    <property type="entry name" value="RSBT ANTAGONIST PROTEIN RSBS-RELATED"/>
    <property type="match status" value="1"/>
</dbReference>
<evidence type="ECO:0000256" key="1">
    <source>
        <dbReference type="SAM" id="Coils"/>
    </source>
</evidence>
<evidence type="ECO:0000259" key="2">
    <source>
        <dbReference type="PROSITE" id="PS50801"/>
    </source>
</evidence>
<dbReference type="Gene3D" id="3.30.750.24">
    <property type="entry name" value="STAS domain"/>
    <property type="match status" value="1"/>
</dbReference>
<dbReference type="PROSITE" id="PS50801">
    <property type="entry name" value="STAS"/>
    <property type="match status" value="1"/>
</dbReference>
<sequence length="291" mass="32212">MPFSGLERVQEGLADAIVEHLTGRVTSAFSRIGEERCRGHVEATLGALAADIQASQRKAIRKVVQGLIETLSEVGLTFSDLRFFAQTLRKEVRSALGSEDGGEALREAVEEWFFEFVLVCTMRFTVKRETELQERAVKHELERLESQLVELESALEEKTDLLEMIRQASTPIAPVVRGILVVPLVGTFDTFRAELLTEKLLHEIARLQTRATIIDISGVPVFDTAAAQLIIRLARAVRLLGTEVFLVGMSPKTARTIVALGVDLSNLHTLSTLQDGLAKALVLQRMKIVRT</sequence>
<dbReference type="EMBL" id="PVNK01000260">
    <property type="protein sequence ID" value="PRP91040.1"/>
    <property type="molecule type" value="Genomic_DNA"/>
</dbReference>
<feature type="coiled-coil region" evidence="1">
    <location>
        <begin position="127"/>
        <end position="168"/>
    </location>
</feature>
<proteinExistence type="predicted"/>
<dbReference type="SUPFAM" id="SSF52091">
    <property type="entry name" value="SpoIIaa-like"/>
    <property type="match status" value="1"/>
</dbReference>
<dbReference type="InterPro" id="IPR036513">
    <property type="entry name" value="STAS_dom_sf"/>
</dbReference>
<dbReference type="OrthoDB" id="5509658at2"/>
<protein>
    <submittedName>
        <fullName evidence="3">RsbT co-antagonist protein RsbRA</fullName>
    </submittedName>
</protein>
<accession>A0A2S9XE52</accession>
<reference evidence="3 4" key="1">
    <citation type="submission" date="2018-03" db="EMBL/GenBank/DDBJ databases">
        <title>Draft Genome Sequences of the Obligatory Marine Myxobacteria Enhygromyxa salina SWB005.</title>
        <authorList>
            <person name="Poehlein A."/>
            <person name="Moghaddam J.A."/>
            <person name="Harms H."/>
            <person name="Alanjari M."/>
            <person name="Koenig G.M."/>
            <person name="Daniel R."/>
            <person name="Schaeberle T.F."/>
        </authorList>
    </citation>
    <scope>NUCLEOTIDE SEQUENCE [LARGE SCALE GENOMIC DNA]</scope>
    <source>
        <strain evidence="3 4">SWB005</strain>
    </source>
</reference>
<dbReference type="CDD" id="cd07041">
    <property type="entry name" value="STAS_RsbR_RsbS_like"/>
    <property type="match status" value="1"/>
</dbReference>